<organism evidence="4 5">
    <name type="scientific">Nocardioides luti</name>
    <dbReference type="NCBI Taxonomy" id="2761101"/>
    <lineage>
        <taxon>Bacteria</taxon>
        <taxon>Bacillati</taxon>
        <taxon>Actinomycetota</taxon>
        <taxon>Actinomycetes</taxon>
        <taxon>Propionibacteriales</taxon>
        <taxon>Nocardioidaceae</taxon>
        <taxon>Nocardioides</taxon>
    </lineage>
</organism>
<sequence>MTAPLSRLLARGTAALGLGLLGLAAPALAADPATFAGEEVTPAGNVIEATPVGPGLYTVAVPEGDAEQYVEVKRTIPGSTLWYGASAVLPKSDGSTAPLLTLESSPDGSGDSCVGFESLSDTLDQSTFSTRLFTTTKKPACQAADSLVLRTAATDVPAGRYQLVVWEEPPLEEGATLPDRSVTVPWAALPSAPPDDLVPGTTYADAPEVTAGTYAVHVEPGEPALVKVPLTWGQHAQVAAVSSTRTTAYATVGARWLSPLGGVLGETGYSGGPTTTELTLNSTPTTAGWATPTIAWKNREGKAGDTPAAIAGDYYLSIDTFADKATKDGVDLTLNVGVVTDYPATAPPYAEDPPALPYVDGTSGPGSGGSDGAGGSGTAAGDAGREAGTSWTLVGGLFGAAALFAVAGVVALGRRGRTG</sequence>
<dbReference type="EMBL" id="JACKXE010000001">
    <property type="protein sequence ID" value="MBB6627972.1"/>
    <property type="molecule type" value="Genomic_DNA"/>
</dbReference>
<evidence type="ECO:0000313" key="5">
    <source>
        <dbReference type="Proteomes" id="UP000523955"/>
    </source>
</evidence>
<proteinExistence type="predicted"/>
<name>A0A7X0VBH2_9ACTN</name>
<dbReference type="AlphaFoldDB" id="A0A7X0VBH2"/>
<keyword evidence="5" id="KW-1185">Reference proteome</keyword>
<protein>
    <recommendedName>
        <fullName evidence="6">Peptidase</fullName>
    </recommendedName>
</protein>
<evidence type="ECO:0000313" key="4">
    <source>
        <dbReference type="EMBL" id="MBB6627972.1"/>
    </source>
</evidence>
<feature type="chain" id="PRO_5031432729" description="Peptidase" evidence="3">
    <location>
        <begin position="30"/>
        <end position="419"/>
    </location>
</feature>
<feature type="compositionally biased region" description="Gly residues" evidence="1">
    <location>
        <begin position="363"/>
        <end position="378"/>
    </location>
</feature>
<evidence type="ECO:0000256" key="3">
    <source>
        <dbReference type="SAM" id="SignalP"/>
    </source>
</evidence>
<comment type="caution">
    <text evidence="4">The sequence shown here is derived from an EMBL/GenBank/DDBJ whole genome shotgun (WGS) entry which is preliminary data.</text>
</comment>
<evidence type="ECO:0008006" key="6">
    <source>
        <dbReference type="Google" id="ProtNLM"/>
    </source>
</evidence>
<keyword evidence="3" id="KW-0732">Signal</keyword>
<evidence type="ECO:0000256" key="2">
    <source>
        <dbReference type="SAM" id="Phobius"/>
    </source>
</evidence>
<keyword evidence="2" id="KW-0472">Membrane</keyword>
<dbReference type="Proteomes" id="UP000523955">
    <property type="component" value="Unassembled WGS sequence"/>
</dbReference>
<keyword evidence="2" id="KW-1133">Transmembrane helix</keyword>
<feature type="signal peptide" evidence="3">
    <location>
        <begin position="1"/>
        <end position="29"/>
    </location>
</feature>
<keyword evidence="2" id="KW-0812">Transmembrane</keyword>
<dbReference type="RefSeq" id="WP_185253070.1">
    <property type="nucleotide sequence ID" value="NZ_JACKXE010000001.1"/>
</dbReference>
<feature type="transmembrane region" description="Helical" evidence="2">
    <location>
        <begin position="391"/>
        <end position="413"/>
    </location>
</feature>
<accession>A0A7X0VBH2</accession>
<reference evidence="4 5" key="1">
    <citation type="submission" date="2020-08" db="EMBL/GenBank/DDBJ databases">
        <authorList>
            <person name="Seo M.-J."/>
        </authorList>
    </citation>
    <scope>NUCLEOTIDE SEQUENCE [LARGE SCALE GENOMIC DNA]</scope>
    <source>
        <strain evidence="4 5">KIGAM211</strain>
    </source>
</reference>
<evidence type="ECO:0000256" key="1">
    <source>
        <dbReference type="SAM" id="MobiDB-lite"/>
    </source>
</evidence>
<feature type="region of interest" description="Disordered" evidence="1">
    <location>
        <begin position="348"/>
        <end position="384"/>
    </location>
</feature>
<gene>
    <name evidence="4" type="ORF">H5V45_11655</name>
</gene>